<reference evidence="12" key="2">
    <citation type="submission" date="2020-09" db="EMBL/GenBank/DDBJ databases">
        <authorList>
            <person name="Sun Q."/>
            <person name="Zhou Y."/>
        </authorList>
    </citation>
    <scope>NUCLEOTIDE SEQUENCE</scope>
    <source>
        <strain evidence="12">CGMCC 1.15758</strain>
    </source>
</reference>
<keyword evidence="5 9" id="KW-0963">Cytoplasm</keyword>
<comment type="similarity">
    <text evidence="4 9 10">Belongs to the HisA/HisF family.</text>
</comment>
<reference evidence="12" key="1">
    <citation type="journal article" date="2014" name="Int. J. Syst. Evol. Microbiol.">
        <title>Complete genome sequence of Corynebacterium casei LMG S-19264T (=DSM 44701T), isolated from a smear-ripened cheese.</title>
        <authorList>
            <consortium name="US DOE Joint Genome Institute (JGI-PGF)"/>
            <person name="Walter F."/>
            <person name="Albersmeier A."/>
            <person name="Kalinowski J."/>
            <person name="Ruckert C."/>
        </authorList>
    </citation>
    <scope>NUCLEOTIDE SEQUENCE</scope>
    <source>
        <strain evidence="12">CGMCC 1.15758</strain>
    </source>
</reference>
<evidence type="ECO:0000256" key="4">
    <source>
        <dbReference type="ARBA" id="ARBA00009667"/>
    </source>
</evidence>
<organism evidence="12 13">
    <name type="scientific">Cysteiniphilum litorale</name>
    <dbReference type="NCBI Taxonomy" id="2056700"/>
    <lineage>
        <taxon>Bacteria</taxon>
        <taxon>Pseudomonadati</taxon>
        <taxon>Pseudomonadota</taxon>
        <taxon>Gammaproteobacteria</taxon>
        <taxon>Thiotrichales</taxon>
        <taxon>Fastidiosibacteraceae</taxon>
        <taxon>Cysteiniphilum</taxon>
    </lineage>
</organism>
<comment type="catalytic activity">
    <reaction evidence="1 9 11">
        <text>1-(5-phospho-beta-D-ribosyl)-5-[(5-phospho-beta-D-ribosylamino)methylideneamino]imidazole-4-carboxamide = 5-[(5-phospho-1-deoxy-D-ribulos-1-ylimino)methylamino]-1-(5-phospho-beta-D-ribosyl)imidazole-4-carboxamide</text>
        <dbReference type="Rhea" id="RHEA:15469"/>
        <dbReference type="ChEBI" id="CHEBI:58435"/>
        <dbReference type="ChEBI" id="CHEBI:58525"/>
        <dbReference type="EC" id="5.3.1.16"/>
    </reaction>
</comment>
<dbReference type="InterPro" id="IPR013785">
    <property type="entry name" value="Aldolase_TIM"/>
</dbReference>
<dbReference type="PANTHER" id="PTHR43090:SF2">
    <property type="entry name" value="1-(5-PHOSPHORIBOSYL)-5-[(5-PHOSPHORIBOSYLAMINO)METHYLIDENEAMINO] IMIDAZOLE-4-CARBOXAMIDE ISOMERASE"/>
    <property type="match status" value="1"/>
</dbReference>
<evidence type="ECO:0000256" key="10">
    <source>
        <dbReference type="RuleBase" id="RU003657"/>
    </source>
</evidence>
<evidence type="ECO:0000256" key="7">
    <source>
        <dbReference type="ARBA" id="ARBA00023102"/>
    </source>
</evidence>
<keyword evidence="6 9" id="KW-0028">Amino-acid biosynthesis</keyword>
<dbReference type="GO" id="GO:0005737">
    <property type="term" value="C:cytoplasm"/>
    <property type="evidence" value="ECO:0007669"/>
    <property type="project" value="UniProtKB-SubCell"/>
</dbReference>
<dbReference type="InterPro" id="IPR006063">
    <property type="entry name" value="HisA_bact_arch"/>
</dbReference>
<dbReference type="PANTHER" id="PTHR43090">
    <property type="entry name" value="1-(5-PHOSPHORIBOSYL)-5-[(5-PHOSPHORIBOSYLAMINO)METHYLIDENEAMINO] IMIDAZOLE-4-CARBOXAMIDE ISOMERASE"/>
    <property type="match status" value="1"/>
</dbReference>
<dbReference type="EMBL" id="BMJS01000008">
    <property type="protein sequence ID" value="GGF94904.1"/>
    <property type="molecule type" value="Genomic_DNA"/>
</dbReference>
<name>A0A8J3E8N9_9GAMM</name>
<dbReference type="CDD" id="cd04732">
    <property type="entry name" value="HisA"/>
    <property type="match status" value="1"/>
</dbReference>
<feature type="active site" description="Proton donor" evidence="9">
    <location>
        <position position="130"/>
    </location>
</feature>
<dbReference type="SUPFAM" id="SSF51366">
    <property type="entry name" value="Ribulose-phoshate binding barrel"/>
    <property type="match status" value="1"/>
</dbReference>
<evidence type="ECO:0000256" key="9">
    <source>
        <dbReference type="HAMAP-Rule" id="MF_01014"/>
    </source>
</evidence>
<evidence type="ECO:0000313" key="13">
    <source>
        <dbReference type="Proteomes" id="UP000636949"/>
    </source>
</evidence>
<evidence type="ECO:0000256" key="8">
    <source>
        <dbReference type="ARBA" id="ARBA00023235"/>
    </source>
</evidence>
<feature type="active site" description="Proton acceptor" evidence="9">
    <location>
        <position position="8"/>
    </location>
</feature>
<keyword evidence="7 9" id="KW-0368">Histidine biosynthesis</keyword>
<evidence type="ECO:0000256" key="11">
    <source>
        <dbReference type="RuleBase" id="RU003658"/>
    </source>
</evidence>
<sequence length="241" mass="26448">MNIIPAIDLINGQCVRLQKGDFNAITQYTVTPEDMAMNYQQSGASYLHVVDLDGAKQGKLKQLDVINRIRNSTTSIMQVGGGIKDEETIDNLLSIGVDRVVLGSIAVKDYDQTVRFIERFGADKIVLALDVNIVNGTPMVATHGWVNTSDQSLYNVIDYYLVYGLEHVLCTDISKDGMLQGANTQLYQDLVAKYPNISFQASGGIGALADLHNLKKTKVQNVIVGRALYENKFSLNEALAC</sequence>
<dbReference type="RefSeq" id="WP_117002013.1">
    <property type="nucleotide sequence ID" value="NZ_BMJS01000008.1"/>
</dbReference>
<comment type="pathway">
    <text evidence="3 9 11">Amino-acid biosynthesis; L-histidine biosynthesis; L-histidine from 5-phospho-alpha-D-ribose 1-diphosphate: step 4/9.</text>
</comment>
<dbReference type="InterPro" id="IPR011060">
    <property type="entry name" value="RibuloseP-bd_barrel"/>
</dbReference>
<dbReference type="InterPro" id="IPR044524">
    <property type="entry name" value="Isoase_HisA-like"/>
</dbReference>
<dbReference type="InterPro" id="IPR023016">
    <property type="entry name" value="HisA/PriA"/>
</dbReference>
<accession>A0A8J3E8N9</accession>
<dbReference type="InterPro" id="IPR006062">
    <property type="entry name" value="His_biosynth"/>
</dbReference>
<evidence type="ECO:0000256" key="6">
    <source>
        <dbReference type="ARBA" id="ARBA00022605"/>
    </source>
</evidence>
<dbReference type="EC" id="5.3.1.16" evidence="9 11"/>
<evidence type="ECO:0000256" key="2">
    <source>
        <dbReference type="ARBA" id="ARBA00004496"/>
    </source>
</evidence>
<dbReference type="GO" id="GO:0000162">
    <property type="term" value="P:L-tryptophan biosynthetic process"/>
    <property type="evidence" value="ECO:0007669"/>
    <property type="project" value="TreeGrafter"/>
</dbReference>
<dbReference type="OrthoDB" id="9807749at2"/>
<proteinExistence type="inferred from homology"/>
<dbReference type="GO" id="GO:0003949">
    <property type="term" value="F:1-(5-phosphoribosyl)-5-[(5-phosphoribosylamino)methylideneamino]imidazole-4-carboxamide isomerase activity"/>
    <property type="evidence" value="ECO:0007669"/>
    <property type="project" value="UniProtKB-UniRule"/>
</dbReference>
<protein>
    <recommendedName>
        <fullName evidence="9 11">1-(5-phosphoribosyl)-5-[(5-phosphoribosylamino)methylideneamino] imidazole-4-carboxamide isomerase</fullName>
        <ecNumber evidence="9 11">5.3.1.16</ecNumber>
    </recommendedName>
    <alternativeName>
        <fullName evidence="9">Phosphoribosylformimino-5-aminoimidazole carboxamide ribotide isomerase</fullName>
    </alternativeName>
</protein>
<evidence type="ECO:0000256" key="5">
    <source>
        <dbReference type="ARBA" id="ARBA00022490"/>
    </source>
</evidence>
<evidence type="ECO:0000313" key="12">
    <source>
        <dbReference type="EMBL" id="GGF94904.1"/>
    </source>
</evidence>
<dbReference type="FunFam" id="3.20.20.70:FF:000009">
    <property type="entry name" value="1-(5-phosphoribosyl)-5-[(5-phosphoribosylamino)methylideneamino] imidazole-4-carboxamide isomerase"/>
    <property type="match status" value="1"/>
</dbReference>
<keyword evidence="13" id="KW-1185">Reference proteome</keyword>
<dbReference type="Pfam" id="PF00977">
    <property type="entry name" value="His_biosynth"/>
    <property type="match status" value="1"/>
</dbReference>
<dbReference type="GO" id="GO:0000105">
    <property type="term" value="P:L-histidine biosynthetic process"/>
    <property type="evidence" value="ECO:0007669"/>
    <property type="project" value="UniProtKB-UniRule"/>
</dbReference>
<dbReference type="AlphaFoldDB" id="A0A8J3E8N9"/>
<dbReference type="Gene3D" id="3.20.20.70">
    <property type="entry name" value="Aldolase class I"/>
    <property type="match status" value="1"/>
</dbReference>
<comment type="subcellular location">
    <subcellularLocation>
        <location evidence="2 9 11">Cytoplasm</location>
    </subcellularLocation>
</comment>
<keyword evidence="8 9" id="KW-0413">Isomerase</keyword>
<dbReference type="HAMAP" id="MF_01014">
    <property type="entry name" value="HisA"/>
    <property type="match status" value="1"/>
</dbReference>
<evidence type="ECO:0000256" key="1">
    <source>
        <dbReference type="ARBA" id="ARBA00000901"/>
    </source>
</evidence>
<dbReference type="NCBIfam" id="TIGR00007">
    <property type="entry name" value="1-(5-phosphoribosyl)-5-[(5-phosphoribosylamino)methylideneamino]imidazole-4-carboxamide isomerase"/>
    <property type="match status" value="1"/>
</dbReference>
<dbReference type="UniPathway" id="UPA00031">
    <property type="reaction ID" value="UER00009"/>
</dbReference>
<dbReference type="Proteomes" id="UP000636949">
    <property type="component" value="Unassembled WGS sequence"/>
</dbReference>
<comment type="caution">
    <text evidence="12">The sequence shown here is derived from an EMBL/GenBank/DDBJ whole genome shotgun (WGS) entry which is preliminary data.</text>
</comment>
<gene>
    <name evidence="9 12" type="primary">hisA</name>
    <name evidence="12" type="ORF">GCM10010995_10140</name>
</gene>
<evidence type="ECO:0000256" key="3">
    <source>
        <dbReference type="ARBA" id="ARBA00005133"/>
    </source>
</evidence>